<keyword evidence="1" id="KW-0472">Membrane</keyword>
<protein>
    <submittedName>
        <fullName evidence="2">Uncharacterized protein</fullName>
    </submittedName>
</protein>
<dbReference type="AlphaFoldDB" id="W7YIZ6"/>
<keyword evidence="3" id="KW-1185">Reference proteome</keyword>
<dbReference type="Proteomes" id="UP000019402">
    <property type="component" value="Unassembled WGS sequence"/>
</dbReference>
<evidence type="ECO:0000256" key="1">
    <source>
        <dbReference type="SAM" id="Phobius"/>
    </source>
</evidence>
<evidence type="ECO:0000313" key="2">
    <source>
        <dbReference type="EMBL" id="GAF04451.1"/>
    </source>
</evidence>
<dbReference type="STRING" id="869213.GCA_000517085_03827"/>
<evidence type="ECO:0000313" key="3">
    <source>
        <dbReference type="Proteomes" id="UP000019402"/>
    </source>
</evidence>
<keyword evidence="1" id="KW-1133">Transmembrane helix</keyword>
<dbReference type="OrthoDB" id="1123272at2"/>
<keyword evidence="1" id="KW-0812">Transmembrane</keyword>
<proteinExistence type="predicted"/>
<feature type="transmembrane region" description="Helical" evidence="1">
    <location>
        <begin position="97"/>
        <end position="115"/>
    </location>
</feature>
<organism evidence="2 3">
    <name type="scientific">Saccharicrinis fermentans DSM 9555 = JCM 21142</name>
    <dbReference type="NCBI Taxonomy" id="869213"/>
    <lineage>
        <taxon>Bacteria</taxon>
        <taxon>Pseudomonadati</taxon>
        <taxon>Bacteroidota</taxon>
        <taxon>Bacteroidia</taxon>
        <taxon>Marinilabiliales</taxon>
        <taxon>Marinilabiliaceae</taxon>
        <taxon>Saccharicrinis</taxon>
    </lineage>
</organism>
<feature type="transmembrane region" description="Helical" evidence="1">
    <location>
        <begin position="21"/>
        <end position="46"/>
    </location>
</feature>
<feature type="transmembrane region" description="Helical" evidence="1">
    <location>
        <begin position="58"/>
        <end position="76"/>
    </location>
</feature>
<dbReference type="RefSeq" id="WP_027473165.1">
    <property type="nucleotide sequence ID" value="NZ_BAMD01000045.1"/>
</dbReference>
<dbReference type="EMBL" id="BAMD01000045">
    <property type="protein sequence ID" value="GAF04451.1"/>
    <property type="molecule type" value="Genomic_DNA"/>
</dbReference>
<sequence length="127" mass="15059">MKIYDYIFYKVYQILSAFDESPCFITVIVLCWLFLFNSFTVIDYVIQNEKLSAFFTKPITISYGVFFTALHFLYFYHKGRYLKIIEKFQRESKHASAIGFISISLYIFLTVWIFAKYTVPNMAGVLK</sequence>
<accession>W7YIZ6</accession>
<gene>
    <name evidence="2" type="ORF">JCM21142_83158</name>
</gene>
<comment type="caution">
    <text evidence="2">The sequence shown here is derived from an EMBL/GenBank/DDBJ whole genome shotgun (WGS) entry which is preliminary data.</text>
</comment>
<name>W7YIZ6_9BACT</name>
<reference evidence="2 3" key="1">
    <citation type="journal article" date="2014" name="Genome Announc.">
        <title>Draft Genome Sequence of Cytophaga fermentans JCM 21142T, a Facultative Anaerobe Isolated from Marine Mud.</title>
        <authorList>
            <person name="Starns D."/>
            <person name="Oshima K."/>
            <person name="Suda W."/>
            <person name="Iino T."/>
            <person name="Yuki M."/>
            <person name="Inoue J."/>
            <person name="Kitamura K."/>
            <person name="Iida T."/>
            <person name="Darby A."/>
            <person name="Hattori M."/>
            <person name="Ohkuma M."/>
        </authorList>
    </citation>
    <scope>NUCLEOTIDE SEQUENCE [LARGE SCALE GENOMIC DNA]</scope>
    <source>
        <strain evidence="2 3">JCM 21142</strain>
    </source>
</reference>